<feature type="domain" description="UFSP1/2/DUB catalytic" evidence="2">
    <location>
        <begin position="65"/>
        <end position="279"/>
    </location>
</feature>
<reference evidence="4" key="1">
    <citation type="journal article" date="2017" name="bioRxiv">
        <title>Conservation of a gene cluster reveals novel cercosporin biosynthetic mechanisms and extends production to the genus Colletotrichum.</title>
        <authorList>
            <person name="de Jonge R."/>
            <person name="Ebert M.K."/>
            <person name="Huitt-Roehl C.R."/>
            <person name="Pal P."/>
            <person name="Suttle J.C."/>
            <person name="Spanner R.E."/>
            <person name="Neubauer J.D."/>
            <person name="Jurick W.M.II."/>
            <person name="Stott K.A."/>
            <person name="Secor G.A."/>
            <person name="Thomma B.P.H.J."/>
            <person name="Van de Peer Y."/>
            <person name="Townsend C.A."/>
            <person name="Bolton M.D."/>
        </authorList>
    </citation>
    <scope>NUCLEOTIDE SEQUENCE [LARGE SCALE GENOMIC DNA]</scope>
    <source>
        <strain evidence="4">CBS538.71</strain>
    </source>
</reference>
<dbReference type="AlphaFoldDB" id="A0A2S6CN85"/>
<accession>A0A2S6CN85</accession>
<gene>
    <name evidence="3" type="ORF">CBER1_10282</name>
</gene>
<sequence length="291" mass="32982">MAIAEHCEVEIRRLGKRELGRHAFEDRMPDRIADIISEESEQNQVRNVIPKLAQYLQQDSDSGKAYLCTTEVMQVLKLKNQGGHFCGYRNIQMLLSCLPASIPSLGSSSSLEKCSIFNIQEMIECAWDAGFNPHGHVATGGIRGTRKHIGTSEAEALMLSLQIPCTGYVFEGKYAYRELLDFVEKYFSQTDHETGSSIVNQTGLMPLFLQRPGHSMTIIGFQKTRSGGRSLLVFDPAWQAPSTIRESIDVYSHSRWKRHRTLKMYRKSERYLARFSGFEILEIRVPGKLDA</sequence>
<dbReference type="STRING" id="357750.A0A2S6CN85"/>
<evidence type="ECO:0000313" key="3">
    <source>
        <dbReference type="EMBL" id="PPJ61203.1"/>
    </source>
</evidence>
<keyword evidence="1" id="KW-0378">Hydrolase</keyword>
<keyword evidence="4" id="KW-1185">Reference proteome</keyword>
<evidence type="ECO:0000256" key="1">
    <source>
        <dbReference type="ARBA" id="ARBA00022801"/>
    </source>
</evidence>
<evidence type="ECO:0000259" key="2">
    <source>
        <dbReference type="Pfam" id="PF07910"/>
    </source>
</evidence>
<evidence type="ECO:0000313" key="4">
    <source>
        <dbReference type="Proteomes" id="UP000237631"/>
    </source>
</evidence>
<dbReference type="Proteomes" id="UP000237631">
    <property type="component" value="Unassembled WGS sequence"/>
</dbReference>
<protein>
    <recommendedName>
        <fullName evidence="2">UFSP1/2/DUB catalytic domain-containing protein</fullName>
    </recommendedName>
</protein>
<name>A0A2S6CN85_9PEZI</name>
<proteinExistence type="predicted"/>
<dbReference type="GO" id="GO:0016787">
    <property type="term" value="F:hydrolase activity"/>
    <property type="evidence" value="ECO:0007669"/>
    <property type="project" value="UniProtKB-KW"/>
</dbReference>
<dbReference type="Pfam" id="PF07910">
    <property type="entry name" value="Peptidase_C78"/>
    <property type="match status" value="1"/>
</dbReference>
<dbReference type="EMBL" id="PNEN01000102">
    <property type="protein sequence ID" value="PPJ61203.1"/>
    <property type="molecule type" value="Genomic_DNA"/>
</dbReference>
<dbReference type="Gene3D" id="3.90.70.130">
    <property type="match status" value="1"/>
</dbReference>
<dbReference type="InterPro" id="IPR012462">
    <property type="entry name" value="UFSP1/2_DUB_cat"/>
</dbReference>
<organism evidence="3 4">
    <name type="scientific">Cercospora berteroae</name>
    <dbReference type="NCBI Taxonomy" id="357750"/>
    <lineage>
        <taxon>Eukaryota</taxon>
        <taxon>Fungi</taxon>
        <taxon>Dikarya</taxon>
        <taxon>Ascomycota</taxon>
        <taxon>Pezizomycotina</taxon>
        <taxon>Dothideomycetes</taxon>
        <taxon>Dothideomycetidae</taxon>
        <taxon>Mycosphaerellales</taxon>
        <taxon>Mycosphaerellaceae</taxon>
        <taxon>Cercospora</taxon>
    </lineage>
</organism>
<dbReference type="OrthoDB" id="288987at2759"/>
<comment type="caution">
    <text evidence="3">The sequence shown here is derived from an EMBL/GenBank/DDBJ whole genome shotgun (WGS) entry which is preliminary data.</text>
</comment>